<keyword evidence="1" id="KW-0489">Methyltransferase</keyword>
<reference evidence="1 2" key="2">
    <citation type="journal article" date="2023" name="MicrobiologyOpen">
        <title>Genomics of the tumorigenes clade of the family Rhizobiaceae and description of Rhizobium rhododendri sp. nov.</title>
        <authorList>
            <person name="Kuzmanovic N."/>
            <person name="diCenzo G.C."/>
            <person name="Bunk B."/>
            <person name="Sproeer C."/>
            <person name="Fruehling A."/>
            <person name="Neumann-Schaal M."/>
            <person name="Overmann J."/>
            <person name="Smalla K."/>
        </authorList>
    </citation>
    <scope>NUCLEOTIDE SEQUENCE [LARGE SCALE GENOMIC DNA]</scope>
    <source>
        <strain evidence="2">rho-6.2</strain>
        <plasmid evidence="1 2">unnamed1</plasmid>
    </source>
</reference>
<dbReference type="GO" id="GO:0008168">
    <property type="term" value="F:methyltransferase activity"/>
    <property type="evidence" value="ECO:0007669"/>
    <property type="project" value="UniProtKB-KW"/>
</dbReference>
<keyword evidence="2" id="KW-1185">Reference proteome</keyword>
<sequence>MSADWIIDAGLRWPEDVLTVGEEVLHCLLPAQIAPKRWSLSDYKSPPSGLSSRDMREIAASRLAGVGLEIGALASPFPVPLSCDVLYGDRYTYEEIREIYSGEPTDDLVIPTIMTDFSSLEGVGASSLDFIIASHVVEHTRDPIRAIVHSYRCLREGGTLLLVVPDKRRTFDRLRPETTLEHLVLDYFDPSLDRDMKHFEEFYSLAYTSEMPLPKTCKEAMSSGASIHYHVWEYNGFLNLVDYIRKNFAPFRSVWSHETLALEQHDFEFYIALTK</sequence>
<keyword evidence="1" id="KW-0808">Transferase</keyword>
<evidence type="ECO:0000313" key="2">
    <source>
        <dbReference type="Proteomes" id="UP000318939"/>
    </source>
</evidence>
<dbReference type="RefSeq" id="WP_161991047.1">
    <property type="nucleotide sequence ID" value="NZ_CP117268.1"/>
</dbReference>
<dbReference type="Gene3D" id="3.40.50.150">
    <property type="entry name" value="Vaccinia Virus protein VP39"/>
    <property type="match status" value="1"/>
</dbReference>
<dbReference type="Pfam" id="PF13489">
    <property type="entry name" value="Methyltransf_23"/>
    <property type="match status" value="1"/>
</dbReference>
<gene>
    <name evidence="1" type="ORF">PR018_23025</name>
</gene>
<dbReference type="Proteomes" id="UP000318939">
    <property type="component" value="Plasmid unnamed1"/>
</dbReference>
<dbReference type="SUPFAM" id="SSF53335">
    <property type="entry name" value="S-adenosyl-L-methionine-dependent methyltransferases"/>
    <property type="match status" value="1"/>
</dbReference>
<evidence type="ECO:0000313" key="1">
    <source>
        <dbReference type="EMBL" id="WFS25148.1"/>
    </source>
</evidence>
<organism evidence="1 2">
    <name type="scientific">Rhizobium rhododendri</name>
    <dbReference type="NCBI Taxonomy" id="2506430"/>
    <lineage>
        <taxon>Bacteria</taxon>
        <taxon>Pseudomonadati</taxon>
        <taxon>Pseudomonadota</taxon>
        <taxon>Alphaproteobacteria</taxon>
        <taxon>Hyphomicrobiales</taxon>
        <taxon>Rhizobiaceae</taxon>
        <taxon>Rhizobium/Agrobacterium group</taxon>
        <taxon>Rhizobium</taxon>
    </lineage>
</organism>
<reference evidence="1 2" key="1">
    <citation type="journal article" date="2019" name="Phytopathology">
        <title>A Novel Group of Rhizobium tumorigenes-Like Agrobacteria Associated with Crown Gall Disease of Rhododendron and Blueberry.</title>
        <authorList>
            <person name="Kuzmanovic N."/>
            <person name="Behrens P."/>
            <person name="Idczak E."/>
            <person name="Wagner S."/>
            <person name="Gotz M."/>
            <person name="Sproer C."/>
            <person name="Bunk B."/>
            <person name="Overmann J."/>
            <person name="Smalla K."/>
        </authorList>
    </citation>
    <scope>NUCLEOTIDE SEQUENCE [LARGE SCALE GENOMIC DNA]</scope>
    <source>
        <strain evidence="2">rho-6.2</strain>
    </source>
</reference>
<protein>
    <submittedName>
        <fullName evidence="1">Methyltransferase domain-containing protein</fullName>
    </submittedName>
</protein>
<keyword evidence="1" id="KW-0614">Plasmid</keyword>
<dbReference type="GO" id="GO:0032259">
    <property type="term" value="P:methylation"/>
    <property type="evidence" value="ECO:0007669"/>
    <property type="project" value="UniProtKB-KW"/>
</dbReference>
<dbReference type="InterPro" id="IPR029063">
    <property type="entry name" value="SAM-dependent_MTases_sf"/>
</dbReference>
<proteinExistence type="predicted"/>
<accession>A0ABY8IPS5</accession>
<name>A0ABY8IPS5_9HYPH</name>
<geneLocation type="plasmid" evidence="1 2">
    <name>unnamed1</name>
</geneLocation>
<dbReference type="EMBL" id="CP117268">
    <property type="protein sequence ID" value="WFS25148.1"/>
    <property type="molecule type" value="Genomic_DNA"/>
</dbReference>